<evidence type="ECO:0000313" key="3">
    <source>
        <dbReference type="EMBL" id="ETE57742.1"/>
    </source>
</evidence>
<feature type="domain" description="SCAN box" evidence="2">
    <location>
        <begin position="236"/>
        <end position="314"/>
    </location>
</feature>
<dbReference type="InterPro" id="IPR003309">
    <property type="entry name" value="SCAN_dom"/>
</dbReference>
<dbReference type="EMBL" id="AZIM01007830">
    <property type="protein sequence ID" value="ETE57742.1"/>
    <property type="molecule type" value="Genomic_DNA"/>
</dbReference>
<dbReference type="Gene3D" id="1.10.4020.10">
    <property type="entry name" value="DNA breaking-rejoining enzymes"/>
    <property type="match status" value="1"/>
</dbReference>
<organism evidence="3 4">
    <name type="scientific">Ophiophagus hannah</name>
    <name type="common">King cobra</name>
    <name type="synonym">Naja hannah</name>
    <dbReference type="NCBI Taxonomy" id="8665"/>
    <lineage>
        <taxon>Eukaryota</taxon>
        <taxon>Metazoa</taxon>
        <taxon>Chordata</taxon>
        <taxon>Craniata</taxon>
        <taxon>Vertebrata</taxon>
        <taxon>Euteleostomi</taxon>
        <taxon>Lepidosauria</taxon>
        <taxon>Squamata</taxon>
        <taxon>Bifurcata</taxon>
        <taxon>Unidentata</taxon>
        <taxon>Episquamata</taxon>
        <taxon>Toxicofera</taxon>
        <taxon>Serpentes</taxon>
        <taxon>Colubroidea</taxon>
        <taxon>Elapidae</taxon>
        <taxon>Elapinae</taxon>
        <taxon>Ophiophagus</taxon>
    </lineage>
</organism>
<dbReference type="PROSITE" id="PS50804">
    <property type="entry name" value="SCAN_BOX"/>
    <property type="match status" value="1"/>
</dbReference>
<evidence type="ECO:0000313" key="4">
    <source>
        <dbReference type="Proteomes" id="UP000018936"/>
    </source>
</evidence>
<dbReference type="CDD" id="cd07936">
    <property type="entry name" value="SCAN"/>
    <property type="match status" value="1"/>
</dbReference>
<feature type="non-terminal residue" evidence="3">
    <location>
        <position position="1"/>
    </location>
</feature>
<dbReference type="InterPro" id="IPR050916">
    <property type="entry name" value="SCAN-C2H2_zinc_finger"/>
</dbReference>
<dbReference type="PANTHER" id="PTHR45935:SF15">
    <property type="entry name" value="SCAN BOX DOMAIN-CONTAINING PROTEIN"/>
    <property type="match status" value="1"/>
</dbReference>
<protein>
    <submittedName>
        <fullName evidence="3">Zinc finger protein</fullName>
    </submittedName>
</protein>
<dbReference type="Proteomes" id="UP000018936">
    <property type="component" value="Unassembled WGS sequence"/>
</dbReference>
<accession>V8N853</accession>
<dbReference type="Pfam" id="PF02023">
    <property type="entry name" value="SCAN"/>
    <property type="match status" value="1"/>
</dbReference>
<dbReference type="AlphaFoldDB" id="V8N853"/>
<keyword evidence="1" id="KW-0539">Nucleus</keyword>
<keyword evidence="4" id="KW-1185">Reference proteome</keyword>
<evidence type="ECO:0000259" key="2">
    <source>
        <dbReference type="PROSITE" id="PS50804"/>
    </source>
</evidence>
<dbReference type="InterPro" id="IPR038269">
    <property type="entry name" value="SCAN_sf"/>
</dbReference>
<comment type="caution">
    <text evidence="3">The sequence shown here is derived from an EMBL/GenBank/DDBJ whole genome shotgun (WGS) entry which is preliminary data.</text>
</comment>
<dbReference type="SUPFAM" id="SSF47353">
    <property type="entry name" value="Retrovirus capsid dimerization domain-like"/>
    <property type="match status" value="1"/>
</dbReference>
<sequence length="654" mass="73169">MPPSPLTCQKPMGKFTNSDHMTAGCCNSHKCVLRSECSNRDHVTAGTGHKTSRGLIRELPVIHKLADLCHLQKKTSSCFPPSMGEQEATGLSAWERMENLSKTPLVAQMNGSEELLMEAPPHHVKQEPTEGLQDLWENQWQEFLKTLKAPDLEWGTSQMSDRLTPWDDARSFLASFEQVATACRWPRDKWVTFLRPALSGEGEQAFSLLCAPERTDYETVKAAILEEEAAARERQRQHFRQLRYRDTEGPRGVCGQLRALGCRWLKVERRTKDEILELLILEQFLSILPVEMQIWVRKRKPGSCTQAVALAEDFLSKQKEAAKLETKGMAQRQHSHISKKSPFSTSNFAPNVQVTFGWRKNSSKTTQPTLLPSPFLPACPRTKMGWAWSAFALPQFLPQPTEPHSHSLGDRPLELHIWVVSSSKMPPTEEFVEPSETGQALDCWAAQLSRDTKEDESKETTWLCKCEDPGRDTKITKPCHSRFSLILSSLHALGWDGAGSSSDCSAGLCPSPVSSTTSRATLPFPVGCSSSPSESDSNRSMTVGMQLRSSPNRVTLKQHLKEIQPLLSLSPKHFPSHPSSPEFMTDCHHRAWLFLQQTPTHTFFGPSGPQWSLMGGVFAPRRLPWGSGRKKTGWGHAAPPHALFWGLLGLREAS</sequence>
<dbReference type="FunFam" id="1.10.4020.10:FF:000001">
    <property type="entry name" value="zinc finger protein 263 isoform X1"/>
    <property type="match status" value="1"/>
</dbReference>
<dbReference type="SMART" id="SM00431">
    <property type="entry name" value="SCAN"/>
    <property type="match status" value="1"/>
</dbReference>
<evidence type="ECO:0000256" key="1">
    <source>
        <dbReference type="ARBA" id="ARBA00023242"/>
    </source>
</evidence>
<dbReference type="PANTHER" id="PTHR45935">
    <property type="entry name" value="PROTEIN ZBED8-RELATED"/>
    <property type="match status" value="1"/>
</dbReference>
<proteinExistence type="predicted"/>
<dbReference type="OrthoDB" id="427030at2759"/>
<gene>
    <name evidence="3" type="primary">ZNF213</name>
    <name evidence="3" type="ORF">L345_16540</name>
</gene>
<reference evidence="3 4" key="1">
    <citation type="journal article" date="2013" name="Proc. Natl. Acad. Sci. U.S.A.">
        <title>The king cobra genome reveals dynamic gene evolution and adaptation in the snake venom system.</title>
        <authorList>
            <person name="Vonk F.J."/>
            <person name="Casewell N.R."/>
            <person name="Henkel C.V."/>
            <person name="Heimberg A.M."/>
            <person name="Jansen H.J."/>
            <person name="McCleary R.J."/>
            <person name="Kerkkamp H.M."/>
            <person name="Vos R.A."/>
            <person name="Guerreiro I."/>
            <person name="Calvete J.J."/>
            <person name="Wuster W."/>
            <person name="Woods A.E."/>
            <person name="Logan J.M."/>
            <person name="Harrison R.A."/>
            <person name="Castoe T.A."/>
            <person name="de Koning A.P."/>
            <person name="Pollock D.D."/>
            <person name="Yandell M."/>
            <person name="Calderon D."/>
            <person name="Renjifo C."/>
            <person name="Currier R.B."/>
            <person name="Salgado D."/>
            <person name="Pla D."/>
            <person name="Sanz L."/>
            <person name="Hyder A.S."/>
            <person name="Ribeiro J.M."/>
            <person name="Arntzen J.W."/>
            <person name="van den Thillart G.E."/>
            <person name="Boetzer M."/>
            <person name="Pirovano W."/>
            <person name="Dirks R.P."/>
            <person name="Spaink H.P."/>
            <person name="Duboule D."/>
            <person name="McGlinn E."/>
            <person name="Kini R.M."/>
            <person name="Richardson M.K."/>
        </authorList>
    </citation>
    <scope>NUCLEOTIDE SEQUENCE</scope>
    <source>
        <tissue evidence="3">Blood</tissue>
    </source>
</reference>
<name>V8N853_OPHHA</name>